<evidence type="ECO:0000313" key="2">
    <source>
        <dbReference type="Proteomes" id="UP001140510"/>
    </source>
</evidence>
<sequence>MSASKPALSNNIKYYSAYRGPVHGADGKFHHFARQCDPEHEKNGYWRFATYGDDQRAHLRGFCNPEEILQAQNAGDGQYDDIFLLWVPGNLDNDNKTSIGTAAMHLKTIYNERKLLGKTLAFRGATHKIRDTKGKAARRSTFADITASTHAVNAASVAGTSSIDDNYADGSFFARHGS</sequence>
<protein>
    <submittedName>
        <fullName evidence="1">Uncharacterized protein</fullName>
    </submittedName>
</protein>
<dbReference type="AlphaFoldDB" id="A0A9W8YYT1"/>
<dbReference type="OrthoDB" id="445357at2759"/>
<dbReference type="Proteomes" id="UP001140510">
    <property type="component" value="Unassembled WGS sequence"/>
</dbReference>
<reference evidence="1" key="1">
    <citation type="submission" date="2022-10" db="EMBL/GenBank/DDBJ databases">
        <title>Tapping the CABI collections for fungal endophytes: first genome assemblies for Collariella, Neodidymelliopsis, Ascochyta clinopodiicola, Didymella pomorum, Didymosphaeria variabile, Neocosmospora piperis and Neocucurbitaria cava.</title>
        <authorList>
            <person name="Hill R."/>
        </authorList>
    </citation>
    <scope>NUCLEOTIDE SEQUENCE</scope>
    <source>
        <strain evidence="1">IMI 355091</strain>
    </source>
</reference>
<proteinExistence type="predicted"/>
<organism evidence="1 2">
    <name type="scientific">Didymella pomorum</name>
    <dbReference type="NCBI Taxonomy" id="749634"/>
    <lineage>
        <taxon>Eukaryota</taxon>
        <taxon>Fungi</taxon>
        <taxon>Dikarya</taxon>
        <taxon>Ascomycota</taxon>
        <taxon>Pezizomycotina</taxon>
        <taxon>Dothideomycetes</taxon>
        <taxon>Pleosporomycetidae</taxon>
        <taxon>Pleosporales</taxon>
        <taxon>Pleosporineae</taxon>
        <taxon>Didymellaceae</taxon>
        <taxon>Didymella</taxon>
    </lineage>
</organism>
<dbReference type="EMBL" id="JAPEVA010000168">
    <property type="protein sequence ID" value="KAJ4395234.1"/>
    <property type="molecule type" value="Genomic_DNA"/>
</dbReference>
<name>A0A9W8YYT1_9PLEO</name>
<keyword evidence="2" id="KW-1185">Reference proteome</keyword>
<evidence type="ECO:0000313" key="1">
    <source>
        <dbReference type="EMBL" id="KAJ4395234.1"/>
    </source>
</evidence>
<comment type="caution">
    <text evidence="1">The sequence shown here is derived from an EMBL/GenBank/DDBJ whole genome shotgun (WGS) entry which is preliminary data.</text>
</comment>
<accession>A0A9W8YYT1</accession>
<gene>
    <name evidence="1" type="ORF">N0V91_010984</name>
</gene>